<evidence type="ECO:0000259" key="5">
    <source>
        <dbReference type="PROSITE" id="PS50026"/>
    </source>
</evidence>
<comment type="caution">
    <text evidence="3">Lacks conserved residue(s) required for the propagation of feature annotation.</text>
</comment>
<dbReference type="SUPFAM" id="SSF56112">
    <property type="entry name" value="Protein kinase-like (PK-like)"/>
    <property type="match status" value="1"/>
</dbReference>
<keyword evidence="4" id="KW-1133">Transmembrane helix</keyword>
<feature type="transmembrane region" description="Helical" evidence="4">
    <location>
        <begin position="250"/>
        <end position="269"/>
    </location>
</feature>
<keyword evidence="3" id="KW-0245">EGF-like domain</keyword>
<evidence type="ECO:0000256" key="3">
    <source>
        <dbReference type="PROSITE-ProRule" id="PRU00076"/>
    </source>
</evidence>
<accession>A0A251T2P4</accession>
<dbReference type="Proteomes" id="UP000215914">
    <property type="component" value="Chromosome 12"/>
</dbReference>
<evidence type="ECO:0000313" key="7">
    <source>
        <dbReference type="Proteomes" id="UP000215914"/>
    </source>
</evidence>
<keyword evidence="1" id="KW-0732">Signal</keyword>
<sequence length="340" mass="38558">MTSWKSPDDPSVGVYSDIHDTNGYPQNLRFQGEVLIGRLGPWHGLGFSGFPLDKTNQIYSLDFVMNENEIYHIYKLTSSIVQRIILTWDGRTLTLQWIERIQDWIVYAESEVDNCDRFSLCGAYGICNINKHPPCSCMQGFEPRHPEEWEGSDWASGCKRREPLTCGDGKGDGFLKIPGVKPAKGTAFVQVMQILDIRNGGSGCLLWLDELLDTRVYDGDQDLYIRLAASELEGVVNSRSNFNKEKRTHIVVLITSSVVPLLFAVAYAFRKIKKRPHMKSQGKWYVYDEKNTSLQIEQLDDLQFFSLYEVARATDNFSVSNKIGQGGFGPVYKMKPEAEA</sequence>
<dbReference type="GO" id="GO:0048544">
    <property type="term" value="P:recognition of pollen"/>
    <property type="evidence" value="ECO:0007669"/>
    <property type="project" value="InterPro"/>
</dbReference>
<reference evidence="7" key="1">
    <citation type="journal article" date="2017" name="Nature">
        <title>The sunflower genome provides insights into oil metabolism, flowering and Asterid evolution.</title>
        <authorList>
            <person name="Badouin H."/>
            <person name="Gouzy J."/>
            <person name="Grassa C.J."/>
            <person name="Murat F."/>
            <person name="Staton S.E."/>
            <person name="Cottret L."/>
            <person name="Lelandais-Briere C."/>
            <person name="Owens G.L."/>
            <person name="Carrere S."/>
            <person name="Mayjonade B."/>
            <person name="Legrand L."/>
            <person name="Gill N."/>
            <person name="Kane N.C."/>
            <person name="Bowers J.E."/>
            <person name="Hubner S."/>
            <person name="Bellec A."/>
            <person name="Berard A."/>
            <person name="Berges H."/>
            <person name="Blanchet N."/>
            <person name="Boniface M.C."/>
            <person name="Brunel D."/>
            <person name="Catrice O."/>
            <person name="Chaidir N."/>
            <person name="Claudel C."/>
            <person name="Donnadieu C."/>
            <person name="Faraut T."/>
            <person name="Fievet G."/>
            <person name="Helmstetter N."/>
            <person name="King M."/>
            <person name="Knapp S.J."/>
            <person name="Lai Z."/>
            <person name="Le Paslier M.C."/>
            <person name="Lippi Y."/>
            <person name="Lorenzon L."/>
            <person name="Mandel J.R."/>
            <person name="Marage G."/>
            <person name="Marchand G."/>
            <person name="Marquand E."/>
            <person name="Bret-Mestries E."/>
            <person name="Morien E."/>
            <person name="Nambeesan S."/>
            <person name="Nguyen T."/>
            <person name="Pegot-Espagnet P."/>
            <person name="Pouilly N."/>
            <person name="Raftis F."/>
            <person name="Sallet E."/>
            <person name="Schiex T."/>
            <person name="Thomas J."/>
            <person name="Vandecasteele C."/>
            <person name="Vares D."/>
            <person name="Vear F."/>
            <person name="Vautrin S."/>
            <person name="Crespi M."/>
            <person name="Mangin B."/>
            <person name="Burke J.M."/>
            <person name="Salse J."/>
            <person name="Munos S."/>
            <person name="Vincourt P."/>
            <person name="Rieseberg L.H."/>
            <person name="Langlade N.B."/>
        </authorList>
    </citation>
    <scope>NUCLEOTIDE SEQUENCE [LARGE SCALE GENOMIC DNA]</scope>
    <source>
        <strain evidence="7">cv. SF193</strain>
    </source>
</reference>
<dbReference type="InterPro" id="IPR000742">
    <property type="entry name" value="EGF"/>
</dbReference>
<keyword evidence="2" id="KW-1015">Disulfide bond</keyword>
<name>A0A251T2P4_HELAN</name>
<dbReference type="PROSITE" id="PS50026">
    <property type="entry name" value="EGF_3"/>
    <property type="match status" value="1"/>
</dbReference>
<dbReference type="EMBL" id="CM007901">
    <property type="protein sequence ID" value="OTG04942.1"/>
    <property type="molecule type" value="Genomic_DNA"/>
</dbReference>
<keyword evidence="4" id="KW-0812">Transmembrane</keyword>
<evidence type="ECO:0000256" key="4">
    <source>
        <dbReference type="SAM" id="Phobius"/>
    </source>
</evidence>
<protein>
    <submittedName>
        <fullName evidence="6">Putative EGF-like domain-containing protein</fullName>
    </submittedName>
</protein>
<dbReference type="InParanoid" id="A0A251T2P4"/>
<dbReference type="Gene3D" id="3.30.200.20">
    <property type="entry name" value="Phosphorylase Kinase, domain 1"/>
    <property type="match status" value="1"/>
</dbReference>
<evidence type="ECO:0000256" key="1">
    <source>
        <dbReference type="ARBA" id="ARBA00022729"/>
    </source>
</evidence>
<dbReference type="OMA" id="VEAYCIS"/>
<keyword evidence="4" id="KW-0472">Membrane</keyword>
<dbReference type="AlphaFoldDB" id="A0A251T2P4"/>
<evidence type="ECO:0000256" key="2">
    <source>
        <dbReference type="ARBA" id="ARBA00023157"/>
    </source>
</evidence>
<dbReference type="PANTHER" id="PTHR32444:SF232">
    <property type="entry name" value="S-LOCUS GLYCOPROTEIN"/>
    <property type="match status" value="1"/>
</dbReference>
<proteinExistence type="predicted"/>
<dbReference type="PANTHER" id="PTHR32444">
    <property type="entry name" value="BULB-TYPE LECTIN DOMAIN-CONTAINING PROTEIN"/>
    <property type="match status" value="1"/>
</dbReference>
<gene>
    <name evidence="6" type="ORF">HannXRQ_Chr12g0368001</name>
</gene>
<organism evidence="6 7">
    <name type="scientific">Helianthus annuus</name>
    <name type="common">Common sunflower</name>
    <dbReference type="NCBI Taxonomy" id="4232"/>
    <lineage>
        <taxon>Eukaryota</taxon>
        <taxon>Viridiplantae</taxon>
        <taxon>Streptophyta</taxon>
        <taxon>Embryophyta</taxon>
        <taxon>Tracheophyta</taxon>
        <taxon>Spermatophyta</taxon>
        <taxon>Magnoliopsida</taxon>
        <taxon>eudicotyledons</taxon>
        <taxon>Gunneridae</taxon>
        <taxon>Pentapetalae</taxon>
        <taxon>asterids</taxon>
        <taxon>campanulids</taxon>
        <taxon>Asterales</taxon>
        <taxon>Asteraceae</taxon>
        <taxon>Asteroideae</taxon>
        <taxon>Heliantheae alliance</taxon>
        <taxon>Heliantheae</taxon>
        <taxon>Helianthus</taxon>
    </lineage>
</organism>
<dbReference type="InterPro" id="IPR000858">
    <property type="entry name" value="S_locus_glycoprot_dom"/>
</dbReference>
<feature type="domain" description="EGF-like" evidence="5">
    <location>
        <begin position="111"/>
        <end position="147"/>
    </location>
</feature>
<keyword evidence="7" id="KW-1185">Reference proteome</keyword>
<dbReference type="InterPro" id="IPR011009">
    <property type="entry name" value="Kinase-like_dom_sf"/>
</dbReference>
<evidence type="ECO:0000313" key="6">
    <source>
        <dbReference type="EMBL" id="OTG04942.1"/>
    </source>
</evidence>
<dbReference type="Pfam" id="PF00954">
    <property type="entry name" value="S_locus_glycop"/>
    <property type="match status" value="1"/>
</dbReference>